<dbReference type="InterPro" id="IPR041577">
    <property type="entry name" value="RT_RNaseH_2"/>
</dbReference>
<dbReference type="CDD" id="cd09274">
    <property type="entry name" value="RNase_HI_RT_Ty3"/>
    <property type="match status" value="1"/>
</dbReference>
<feature type="domain" description="Reverse transcriptase/retrotransposon-derived protein RNase H-like" evidence="3">
    <location>
        <begin position="153"/>
        <end position="245"/>
    </location>
</feature>
<reference evidence="4 5" key="1">
    <citation type="submission" date="2023-02" db="EMBL/GenBank/DDBJ databases">
        <title>LHISI_Scaffold_Assembly.</title>
        <authorList>
            <person name="Stuart O.P."/>
            <person name="Cleave R."/>
            <person name="Magrath M.J.L."/>
            <person name="Mikheyev A.S."/>
        </authorList>
    </citation>
    <scope>NUCLEOTIDE SEQUENCE [LARGE SCALE GENOMIC DNA]</scope>
    <source>
        <strain evidence="4">Daus_M_001</strain>
        <tissue evidence="4">Leg muscle</tissue>
    </source>
</reference>
<sequence>MTNVDAELNTLEAQGVLTKAETSDWRSPLVMITKDDGGVSLCVDYKVEFNRIIDQILREVPKTMSYFYDIVYGPTREECQHNLIACLDQLQKFYLYLNQQKCSLFQEQIEYLGYDIEFNKILKSPGKVAAIVDMPRPKSTEDVRRFLGMVTYEAAFLKLKQAIASDQVLMPYNPDLPVQLACNASPTGIAKVLSLIVDGHEHPIAFASQSLTAAEQNYSQFDREALAIVFTVNHFFQYLFGHHFKLVTDNKPLTRIFNHRAALPKMTAGAFNAMQPSSPTNINSYTTSAINNEVKQLCDATIEQISIPTVIYQLLKEETKKDATFSTIMKSLQEENTSETDYIIESGILFHGQRVVPASLQSAVLNKLH</sequence>
<keyword evidence="1" id="KW-0511">Multifunctional enzyme</keyword>
<evidence type="ECO:0000256" key="1">
    <source>
        <dbReference type="ARBA" id="ARBA00023268"/>
    </source>
</evidence>
<dbReference type="InterPro" id="IPR043128">
    <property type="entry name" value="Rev_trsase/Diguanyl_cyclase"/>
</dbReference>
<proteinExistence type="predicted"/>
<evidence type="ECO:0000259" key="3">
    <source>
        <dbReference type="Pfam" id="PF17919"/>
    </source>
</evidence>
<dbReference type="PANTHER" id="PTHR37984">
    <property type="entry name" value="PROTEIN CBG26694"/>
    <property type="match status" value="1"/>
</dbReference>
<evidence type="ECO:0000313" key="5">
    <source>
        <dbReference type="Proteomes" id="UP001159363"/>
    </source>
</evidence>
<dbReference type="SUPFAM" id="SSF56672">
    <property type="entry name" value="DNA/RNA polymerases"/>
    <property type="match status" value="1"/>
</dbReference>
<name>A0ABQ9GEP7_9NEOP</name>
<evidence type="ECO:0008006" key="6">
    <source>
        <dbReference type="Google" id="ProtNLM"/>
    </source>
</evidence>
<dbReference type="Pfam" id="PF17919">
    <property type="entry name" value="RT_RNaseH_2"/>
    <property type="match status" value="1"/>
</dbReference>
<dbReference type="PANTHER" id="PTHR37984:SF5">
    <property type="entry name" value="PROTEIN NYNRIN-LIKE"/>
    <property type="match status" value="1"/>
</dbReference>
<evidence type="ECO:0000259" key="2">
    <source>
        <dbReference type="Pfam" id="PF00078"/>
    </source>
</evidence>
<accession>A0ABQ9GEP7</accession>
<dbReference type="Proteomes" id="UP001159363">
    <property type="component" value="Chromosome 12"/>
</dbReference>
<keyword evidence="5" id="KW-1185">Reference proteome</keyword>
<dbReference type="Gene3D" id="3.10.20.370">
    <property type="match status" value="1"/>
</dbReference>
<dbReference type="InterPro" id="IPR050951">
    <property type="entry name" value="Retrovirus_Pol_polyprotein"/>
</dbReference>
<dbReference type="Gene3D" id="3.30.70.270">
    <property type="match status" value="2"/>
</dbReference>
<comment type="caution">
    <text evidence="4">The sequence shown here is derived from an EMBL/GenBank/DDBJ whole genome shotgun (WGS) entry which is preliminary data.</text>
</comment>
<protein>
    <recommendedName>
        <fullName evidence="6">Reverse transcriptase/retrotransposon-derived protein RNase H-like domain-containing protein</fullName>
    </recommendedName>
</protein>
<dbReference type="EMBL" id="JARBHB010000013">
    <property type="protein sequence ID" value="KAJ8869536.1"/>
    <property type="molecule type" value="Genomic_DNA"/>
</dbReference>
<dbReference type="Gene3D" id="3.10.10.10">
    <property type="entry name" value="HIV Type 1 Reverse Transcriptase, subunit A, domain 1"/>
    <property type="match status" value="1"/>
</dbReference>
<dbReference type="InterPro" id="IPR043502">
    <property type="entry name" value="DNA/RNA_pol_sf"/>
</dbReference>
<feature type="domain" description="Reverse transcriptase" evidence="2">
    <location>
        <begin position="49"/>
        <end position="116"/>
    </location>
</feature>
<dbReference type="Pfam" id="PF00078">
    <property type="entry name" value="RVT_1"/>
    <property type="match status" value="1"/>
</dbReference>
<evidence type="ECO:0000313" key="4">
    <source>
        <dbReference type="EMBL" id="KAJ8869536.1"/>
    </source>
</evidence>
<dbReference type="InterPro" id="IPR000477">
    <property type="entry name" value="RT_dom"/>
</dbReference>
<organism evidence="4 5">
    <name type="scientific">Dryococelus australis</name>
    <dbReference type="NCBI Taxonomy" id="614101"/>
    <lineage>
        <taxon>Eukaryota</taxon>
        <taxon>Metazoa</taxon>
        <taxon>Ecdysozoa</taxon>
        <taxon>Arthropoda</taxon>
        <taxon>Hexapoda</taxon>
        <taxon>Insecta</taxon>
        <taxon>Pterygota</taxon>
        <taxon>Neoptera</taxon>
        <taxon>Polyneoptera</taxon>
        <taxon>Phasmatodea</taxon>
        <taxon>Verophasmatodea</taxon>
        <taxon>Anareolatae</taxon>
        <taxon>Phasmatidae</taxon>
        <taxon>Eurycanthinae</taxon>
        <taxon>Dryococelus</taxon>
    </lineage>
</organism>
<gene>
    <name evidence="4" type="ORF">PR048_028527</name>
</gene>